<comment type="caution">
    <text evidence="1">The sequence shown here is derived from an EMBL/GenBank/DDBJ whole genome shotgun (WGS) entry which is preliminary data.</text>
</comment>
<protein>
    <submittedName>
        <fullName evidence="1">Uncharacterized protein</fullName>
    </submittedName>
</protein>
<organism evidence="1 2">
    <name type="scientific">candidate division MSBL1 archaeon SCGC-AAA382A20</name>
    <dbReference type="NCBI Taxonomy" id="1698280"/>
    <lineage>
        <taxon>Archaea</taxon>
        <taxon>Methanobacteriati</taxon>
        <taxon>Methanobacteriota</taxon>
        <taxon>candidate division MSBL1</taxon>
    </lineage>
</organism>
<name>A0A133VJC9_9EURY</name>
<dbReference type="Proteomes" id="UP000070263">
    <property type="component" value="Unassembled WGS sequence"/>
</dbReference>
<evidence type="ECO:0000313" key="2">
    <source>
        <dbReference type="Proteomes" id="UP000070263"/>
    </source>
</evidence>
<reference evidence="1 2" key="1">
    <citation type="journal article" date="2016" name="Sci. Rep.">
        <title>Metabolic traits of an uncultured archaeal lineage -MSBL1- from brine pools of the Red Sea.</title>
        <authorList>
            <person name="Mwirichia R."/>
            <person name="Alam I."/>
            <person name="Rashid M."/>
            <person name="Vinu M."/>
            <person name="Ba-Alawi W."/>
            <person name="Anthony Kamau A."/>
            <person name="Kamanda Ngugi D."/>
            <person name="Goker M."/>
            <person name="Klenk H.P."/>
            <person name="Bajic V."/>
            <person name="Stingl U."/>
        </authorList>
    </citation>
    <scope>NUCLEOTIDE SEQUENCE [LARGE SCALE GENOMIC DNA]</scope>
    <source>
        <strain evidence="1">SCGC-AAA382A20</strain>
    </source>
</reference>
<sequence>MKEVSKTIEKKVNAMDPLTLAERMGIDVEKKGKFLYVYFNYDPIYVACLNFPFKKGQSGIYFLPEGKCGDNLQIVEKKINCNRKQALEIVEKELSSIDLAIPIVRNHSIMTLDDTRRNKPKPIANFNKD</sequence>
<keyword evidence="2" id="KW-1185">Reference proteome</keyword>
<dbReference type="EMBL" id="LHYE01000040">
    <property type="protein sequence ID" value="KXB06568.1"/>
    <property type="molecule type" value="Genomic_DNA"/>
</dbReference>
<evidence type="ECO:0000313" key="1">
    <source>
        <dbReference type="EMBL" id="KXB06568.1"/>
    </source>
</evidence>
<dbReference type="AlphaFoldDB" id="A0A133VJC9"/>
<accession>A0A133VJC9</accession>
<proteinExistence type="predicted"/>
<gene>
    <name evidence="1" type="ORF">AKJ51_03455</name>
</gene>